<dbReference type="GO" id="GO:0003341">
    <property type="term" value="P:cilium movement"/>
    <property type="evidence" value="ECO:0007669"/>
    <property type="project" value="TreeGrafter"/>
</dbReference>
<dbReference type="EMBL" id="HBIE01025687">
    <property type="protein sequence ID" value="CAE0312947.1"/>
    <property type="molecule type" value="Transcribed_RNA"/>
</dbReference>
<protein>
    <submittedName>
        <fullName evidence="1">Uncharacterized protein</fullName>
    </submittedName>
</protein>
<dbReference type="GO" id="GO:0005930">
    <property type="term" value="C:axoneme"/>
    <property type="evidence" value="ECO:0007669"/>
    <property type="project" value="TreeGrafter"/>
</dbReference>
<dbReference type="AlphaFoldDB" id="A0A7S3MNU7"/>
<sequence>MQAFKFFHFLKKATNYAVKVERIDGPGACDFKTEVTAVPAPAAENQKGVELNINVRYEPFTIGDSRAVMKLTSPEGMEYSCLLFGKSLAPQPQGPIKCAPGAKPVGIDFKNPLNEKCEFTVTFDNPNFNLASKLPGPLDPGKVTNLQIKFEAKPDLPNTGRMIVSTKGLPPWIFYLQGE</sequence>
<accession>A0A7S3MNU7</accession>
<dbReference type="PANTHER" id="PTHR23053:SF0">
    <property type="entry name" value="HYDROCEPHALUS-INDUCING PROTEIN HOMOLOG"/>
    <property type="match status" value="1"/>
</dbReference>
<gene>
    <name evidence="1" type="ORF">FEHR0123_LOCUS7869</name>
</gene>
<dbReference type="GO" id="GO:1904158">
    <property type="term" value="P:axonemal central apparatus assembly"/>
    <property type="evidence" value="ECO:0007669"/>
    <property type="project" value="TreeGrafter"/>
</dbReference>
<dbReference type="InterPro" id="IPR033305">
    <property type="entry name" value="Hydin-like"/>
</dbReference>
<reference evidence="1" key="1">
    <citation type="submission" date="2021-01" db="EMBL/GenBank/DDBJ databases">
        <authorList>
            <person name="Corre E."/>
            <person name="Pelletier E."/>
            <person name="Niang G."/>
            <person name="Scheremetjew M."/>
            <person name="Finn R."/>
            <person name="Kale V."/>
            <person name="Holt S."/>
            <person name="Cochrane G."/>
            <person name="Meng A."/>
            <person name="Brown T."/>
            <person name="Cohen L."/>
        </authorList>
    </citation>
    <scope>NUCLEOTIDE SEQUENCE</scope>
    <source>
        <strain evidence="1">Fehren 1</strain>
    </source>
</reference>
<organism evidence="1">
    <name type="scientific">Favella ehrenbergii</name>
    <dbReference type="NCBI Taxonomy" id="182087"/>
    <lineage>
        <taxon>Eukaryota</taxon>
        <taxon>Sar</taxon>
        <taxon>Alveolata</taxon>
        <taxon>Ciliophora</taxon>
        <taxon>Intramacronucleata</taxon>
        <taxon>Spirotrichea</taxon>
        <taxon>Choreotrichia</taxon>
        <taxon>Tintinnida</taxon>
        <taxon>Xystonellidae</taxon>
        <taxon>Favella</taxon>
    </lineage>
</organism>
<evidence type="ECO:0000313" key="1">
    <source>
        <dbReference type="EMBL" id="CAE0312947.1"/>
    </source>
</evidence>
<proteinExistence type="predicted"/>
<dbReference type="PANTHER" id="PTHR23053">
    <property type="entry name" value="DLEC1 DELETED IN LUNG AND ESOPHAGEAL CANCER 1"/>
    <property type="match status" value="1"/>
</dbReference>
<name>A0A7S3MNU7_9SPIT</name>